<keyword evidence="7" id="KW-0863">Zinc-finger</keyword>
<evidence type="ECO:0000256" key="1">
    <source>
        <dbReference type="ARBA" id="ARBA00022491"/>
    </source>
</evidence>
<dbReference type="Pfam" id="PF22811">
    <property type="entry name" value="Zn_ribbon_NrdR"/>
    <property type="match status" value="1"/>
</dbReference>
<keyword evidence="3 7" id="KW-0067">ATP-binding</keyword>
<dbReference type="GO" id="GO:0008270">
    <property type="term" value="F:zinc ion binding"/>
    <property type="evidence" value="ECO:0007669"/>
    <property type="project" value="UniProtKB-UniRule"/>
</dbReference>
<dbReference type="InterPro" id="IPR003796">
    <property type="entry name" value="RNR_NrdR-like"/>
</dbReference>
<comment type="function">
    <text evidence="7">Negatively regulates transcription of bacterial ribonucleotide reductase nrd genes and operons by binding to NrdR-boxes.</text>
</comment>
<dbReference type="GO" id="GO:0045892">
    <property type="term" value="P:negative regulation of DNA-templated transcription"/>
    <property type="evidence" value="ECO:0007669"/>
    <property type="project" value="UniProtKB-UniRule"/>
</dbReference>
<evidence type="ECO:0000256" key="2">
    <source>
        <dbReference type="ARBA" id="ARBA00022741"/>
    </source>
</evidence>
<dbReference type="InterPro" id="IPR055173">
    <property type="entry name" value="NrdR-like_N"/>
</dbReference>
<feature type="domain" description="ATP-cone" evidence="8">
    <location>
        <begin position="49"/>
        <end position="138"/>
    </location>
</feature>
<gene>
    <name evidence="7 9" type="primary">nrdR</name>
    <name evidence="9" type="ORF">GX656_03570</name>
</gene>
<dbReference type="GO" id="GO:0005524">
    <property type="term" value="F:ATP binding"/>
    <property type="evidence" value="ECO:0007669"/>
    <property type="project" value="UniProtKB-UniRule"/>
</dbReference>
<sequence length="148" mass="17517">MKCPFCECEITKVVDKRDNNEDRSTRRRRQCLRCGKRFTTYERLESLEVNVIKKDGSLEKFDSEKIVKGIKKALNHEHVKEEEIRDFAEEIERIALNSEEPLSTNEIGLKTLDWLKGKDKLAYIRFASVYKKFETLEDVRKEIDSIEN</sequence>
<proteinExistence type="inferred from homology"/>
<dbReference type="EMBL" id="JAAZBX010000015">
    <property type="protein sequence ID" value="NLD25684.1"/>
    <property type="molecule type" value="Genomic_DNA"/>
</dbReference>
<organism evidence="9 10">
    <name type="scientific">Candidatus Dojkabacteria bacterium</name>
    <dbReference type="NCBI Taxonomy" id="2099670"/>
    <lineage>
        <taxon>Bacteria</taxon>
        <taxon>Candidatus Dojkabacteria</taxon>
    </lineage>
</organism>
<accession>A0A847D1R8</accession>
<evidence type="ECO:0000256" key="3">
    <source>
        <dbReference type="ARBA" id="ARBA00022840"/>
    </source>
</evidence>
<evidence type="ECO:0000259" key="8">
    <source>
        <dbReference type="PROSITE" id="PS51161"/>
    </source>
</evidence>
<keyword evidence="7" id="KW-0479">Metal-binding</keyword>
<protein>
    <recommendedName>
        <fullName evidence="7">Transcriptional repressor NrdR</fullName>
    </recommendedName>
</protein>
<dbReference type="HAMAP" id="MF_00440">
    <property type="entry name" value="NrdR"/>
    <property type="match status" value="1"/>
</dbReference>
<keyword evidence="4 7" id="KW-0805">Transcription regulation</keyword>
<dbReference type="NCBIfam" id="TIGR00244">
    <property type="entry name" value="transcriptional regulator NrdR"/>
    <property type="match status" value="1"/>
</dbReference>
<keyword evidence="7" id="KW-0862">Zinc</keyword>
<evidence type="ECO:0000313" key="10">
    <source>
        <dbReference type="Proteomes" id="UP000545876"/>
    </source>
</evidence>
<dbReference type="InterPro" id="IPR005144">
    <property type="entry name" value="ATP-cone_dom"/>
</dbReference>
<comment type="caution">
    <text evidence="9">The sequence shown here is derived from an EMBL/GenBank/DDBJ whole genome shotgun (WGS) entry which is preliminary data.</text>
</comment>
<dbReference type="PANTHER" id="PTHR30455:SF2">
    <property type="entry name" value="TRANSCRIPTIONAL REPRESSOR NRDR"/>
    <property type="match status" value="1"/>
</dbReference>
<dbReference type="Pfam" id="PF03477">
    <property type="entry name" value="ATP-cone"/>
    <property type="match status" value="1"/>
</dbReference>
<feature type="zinc finger region" evidence="7">
    <location>
        <begin position="3"/>
        <end position="34"/>
    </location>
</feature>
<evidence type="ECO:0000256" key="4">
    <source>
        <dbReference type="ARBA" id="ARBA00023015"/>
    </source>
</evidence>
<keyword evidence="5 7" id="KW-0238">DNA-binding</keyword>
<evidence type="ECO:0000256" key="6">
    <source>
        <dbReference type="ARBA" id="ARBA00023163"/>
    </source>
</evidence>
<dbReference type="AlphaFoldDB" id="A0A847D1R8"/>
<dbReference type="Proteomes" id="UP000545876">
    <property type="component" value="Unassembled WGS sequence"/>
</dbReference>
<reference evidence="9 10" key="1">
    <citation type="journal article" date="2020" name="Biotechnol. Biofuels">
        <title>New insights from the biogas microbiome by comprehensive genome-resolved metagenomics of nearly 1600 species originating from multiple anaerobic digesters.</title>
        <authorList>
            <person name="Campanaro S."/>
            <person name="Treu L."/>
            <person name="Rodriguez-R L.M."/>
            <person name="Kovalovszki A."/>
            <person name="Ziels R.M."/>
            <person name="Maus I."/>
            <person name="Zhu X."/>
            <person name="Kougias P.G."/>
            <person name="Basile A."/>
            <person name="Luo G."/>
            <person name="Schluter A."/>
            <person name="Konstantinidis K.T."/>
            <person name="Angelidaki I."/>
        </authorList>
    </citation>
    <scope>NUCLEOTIDE SEQUENCE [LARGE SCALE GENOMIC DNA]</scope>
    <source>
        <strain evidence="9">AS06rmzACSIP_65</strain>
    </source>
</reference>
<comment type="cofactor">
    <cofactor evidence="7">
        <name>Zn(2+)</name>
        <dbReference type="ChEBI" id="CHEBI:29105"/>
    </cofactor>
    <text evidence="7">Binds 1 zinc ion.</text>
</comment>
<name>A0A847D1R8_9BACT</name>
<evidence type="ECO:0000313" key="9">
    <source>
        <dbReference type="EMBL" id="NLD25684.1"/>
    </source>
</evidence>
<dbReference type="PROSITE" id="PS51161">
    <property type="entry name" value="ATP_CONE"/>
    <property type="match status" value="1"/>
</dbReference>
<evidence type="ECO:0000256" key="7">
    <source>
        <dbReference type="HAMAP-Rule" id="MF_00440"/>
    </source>
</evidence>
<keyword evidence="2 7" id="KW-0547">Nucleotide-binding</keyword>
<dbReference type="GO" id="GO:0003677">
    <property type="term" value="F:DNA binding"/>
    <property type="evidence" value="ECO:0007669"/>
    <property type="project" value="UniProtKB-KW"/>
</dbReference>
<evidence type="ECO:0000256" key="5">
    <source>
        <dbReference type="ARBA" id="ARBA00023125"/>
    </source>
</evidence>
<dbReference type="PANTHER" id="PTHR30455">
    <property type="entry name" value="TRANSCRIPTIONAL REPRESSOR NRDR"/>
    <property type="match status" value="1"/>
</dbReference>
<keyword evidence="1 7" id="KW-0678">Repressor</keyword>
<comment type="similarity">
    <text evidence="7">Belongs to the NrdR family.</text>
</comment>
<keyword evidence="6 7" id="KW-0804">Transcription</keyword>